<comment type="caution">
    <text evidence="15">The sequence shown here is derived from an EMBL/GenBank/DDBJ whole genome shotgun (WGS) entry which is preliminary data.</text>
</comment>
<feature type="transmembrane region" description="Helical" evidence="12">
    <location>
        <begin position="61"/>
        <end position="85"/>
    </location>
</feature>
<protein>
    <submittedName>
        <fullName evidence="15">ATP-binding cassette subfamily B protein</fullName>
    </submittedName>
</protein>
<feature type="transmembrane region" description="Helical" evidence="12">
    <location>
        <begin position="281"/>
        <end position="298"/>
    </location>
</feature>
<dbReference type="EMBL" id="RJKX01000013">
    <property type="protein sequence ID" value="ROP99907.1"/>
    <property type="molecule type" value="Genomic_DNA"/>
</dbReference>
<keyword evidence="7" id="KW-0547">Nucleotide-binding</keyword>
<feature type="domain" description="ABC transmembrane type-1" evidence="14">
    <location>
        <begin position="22"/>
        <end position="308"/>
    </location>
</feature>
<dbReference type="SUPFAM" id="SSF90123">
    <property type="entry name" value="ABC transporter transmembrane region"/>
    <property type="match status" value="1"/>
</dbReference>
<keyword evidence="6 12" id="KW-0812">Transmembrane</keyword>
<evidence type="ECO:0000256" key="5">
    <source>
        <dbReference type="ARBA" id="ARBA00022597"/>
    </source>
</evidence>
<dbReference type="InterPro" id="IPR027417">
    <property type="entry name" value="P-loop_NTPase"/>
</dbReference>
<dbReference type="Proteomes" id="UP000278222">
    <property type="component" value="Unassembled WGS sequence"/>
</dbReference>
<dbReference type="RefSeq" id="WP_123689248.1">
    <property type="nucleotide sequence ID" value="NZ_AP019700.1"/>
</dbReference>
<keyword evidence="9" id="KW-1278">Translocase</keyword>
<evidence type="ECO:0000256" key="7">
    <source>
        <dbReference type="ARBA" id="ARBA00022741"/>
    </source>
</evidence>
<dbReference type="AlphaFoldDB" id="A0A3N1M874"/>
<dbReference type="Pfam" id="PF00664">
    <property type="entry name" value="ABC_membrane"/>
    <property type="match status" value="1"/>
</dbReference>
<gene>
    <name evidence="15" type="ORF">EDC65_1701</name>
</gene>
<evidence type="ECO:0000256" key="8">
    <source>
        <dbReference type="ARBA" id="ARBA00022840"/>
    </source>
</evidence>
<dbReference type="CDD" id="cd18562">
    <property type="entry name" value="ABC_6TM_NdvA_beta-glucan_exporter_like"/>
    <property type="match status" value="1"/>
</dbReference>
<dbReference type="PANTHER" id="PTHR43394">
    <property type="entry name" value="ATP-DEPENDENT PERMEASE MDL1, MITOCHONDRIAL"/>
    <property type="match status" value="1"/>
</dbReference>
<dbReference type="PROSITE" id="PS50893">
    <property type="entry name" value="ABC_TRANSPORTER_2"/>
    <property type="match status" value="1"/>
</dbReference>
<feature type="transmembrane region" description="Helical" evidence="12">
    <location>
        <begin position="135"/>
        <end position="159"/>
    </location>
</feature>
<keyword evidence="5" id="KW-0762">Sugar transport</keyword>
<dbReference type="InterPro" id="IPR003593">
    <property type="entry name" value="AAA+_ATPase"/>
</dbReference>
<dbReference type="FunFam" id="3.40.50.300:FF:000287">
    <property type="entry name" value="Multidrug ABC transporter ATP-binding protein"/>
    <property type="match status" value="1"/>
</dbReference>
<keyword evidence="2" id="KW-0813">Transport</keyword>
<dbReference type="InterPro" id="IPR036640">
    <property type="entry name" value="ABC1_TM_sf"/>
</dbReference>
<dbReference type="Pfam" id="PF00005">
    <property type="entry name" value="ABC_tran"/>
    <property type="match status" value="1"/>
</dbReference>
<dbReference type="SMART" id="SM00382">
    <property type="entry name" value="AAA"/>
    <property type="match status" value="1"/>
</dbReference>
<keyword evidence="4" id="KW-0997">Cell inner membrane</keyword>
<keyword evidence="16" id="KW-1185">Reference proteome</keyword>
<dbReference type="NCBIfam" id="NF010178">
    <property type="entry name" value="PRK13657.1"/>
    <property type="match status" value="1"/>
</dbReference>
<dbReference type="Gene3D" id="1.20.1560.10">
    <property type="entry name" value="ABC transporter type 1, transmembrane domain"/>
    <property type="match status" value="1"/>
</dbReference>
<dbReference type="InterPro" id="IPR017871">
    <property type="entry name" value="ABC_transporter-like_CS"/>
</dbReference>
<sequence length="586" mass="63893">MNFFTVYRRVLALLAPERNLVILLGIANLALATLPFLEPLLFGRVVDTLAGSPGRPAADVWADAIVLLTIWGAVGVGGIIANMTVSLHADRLAHRNRLAAMRSFFEHVLQLSVAFHTRTHSGRLLKVMLQGSDHLFGLWLAFFREHLATFVSLVVLLPLSLWLNWRLGLLLVGLIVIFCSLTLFVVRRAEAAQTAVESQHSELAERTGDALANVLLIQSFVRLAAEVRQLGDVMQRLLAAQFPVLNWWALATILAQSASTITVISIFLLGTSLHLEGKATVGEIVMFMGFATLLIARLEHAMSFISRLFFQMAAIADFFAVLDARPIVTEPANAITIDRAQGAVRFEDVTFAYDPGRPALRGISFEAAPGETVALVGPTGAGKSSTLGLLFRLWDPQSGRITIDGHDIRELTLESLRRNIGVVFQESALFFRSIAENLRVGRADATDEELVAAARAAQAHDFIMRQAQGYETPIGERGVTLSGGERQRLAIARAILKDPPILVLDEATSALDSVTERLVQDALAAVTRGRTTFIIAHRLSTIRDADRILVFEDGHVIEQGSFDELMAAGGAFARLVRTQYGDAALA</sequence>
<accession>A0A3N1M874</accession>
<dbReference type="InterPro" id="IPR005896">
    <property type="entry name" value="NdvA"/>
</dbReference>
<evidence type="ECO:0000256" key="9">
    <source>
        <dbReference type="ARBA" id="ARBA00022967"/>
    </source>
</evidence>
<comment type="subcellular location">
    <subcellularLocation>
        <location evidence="1">Cell membrane</location>
        <topology evidence="1">Multi-pass membrane protein</topology>
    </subcellularLocation>
</comment>
<evidence type="ECO:0000256" key="12">
    <source>
        <dbReference type="SAM" id="Phobius"/>
    </source>
</evidence>
<keyword evidence="11 12" id="KW-0472">Membrane</keyword>
<reference evidence="15 16" key="1">
    <citation type="submission" date="2018-11" db="EMBL/GenBank/DDBJ databases">
        <title>Genomic Encyclopedia of Type Strains, Phase IV (KMG-IV): sequencing the most valuable type-strain genomes for metagenomic binning, comparative biology and taxonomic classification.</title>
        <authorList>
            <person name="Goeker M."/>
        </authorList>
    </citation>
    <scope>NUCLEOTIDE SEQUENCE [LARGE SCALE GENOMIC DNA]</scope>
    <source>
        <strain evidence="15 16">DSM 5900</strain>
    </source>
</reference>
<dbReference type="Gene3D" id="3.40.50.300">
    <property type="entry name" value="P-loop containing nucleotide triphosphate hydrolases"/>
    <property type="match status" value="1"/>
</dbReference>
<evidence type="ECO:0000256" key="2">
    <source>
        <dbReference type="ARBA" id="ARBA00022448"/>
    </source>
</evidence>
<dbReference type="GO" id="GO:0005524">
    <property type="term" value="F:ATP binding"/>
    <property type="evidence" value="ECO:0007669"/>
    <property type="project" value="UniProtKB-KW"/>
</dbReference>
<dbReference type="PROSITE" id="PS00211">
    <property type="entry name" value="ABC_TRANSPORTER_1"/>
    <property type="match status" value="1"/>
</dbReference>
<feature type="transmembrane region" description="Helical" evidence="12">
    <location>
        <begin position="304"/>
        <end position="322"/>
    </location>
</feature>
<dbReference type="SUPFAM" id="SSF52540">
    <property type="entry name" value="P-loop containing nucleoside triphosphate hydrolases"/>
    <property type="match status" value="1"/>
</dbReference>
<evidence type="ECO:0000313" key="16">
    <source>
        <dbReference type="Proteomes" id="UP000278222"/>
    </source>
</evidence>
<dbReference type="InterPro" id="IPR011527">
    <property type="entry name" value="ABC1_TM_dom"/>
</dbReference>
<feature type="transmembrane region" description="Helical" evidence="12">
    <location>
        <begin position="245"/>
        <end position="269"/>
    </location>
</feature>
<keyword evidence="10 12" id="KW-1133">Transmembrane helix</keyword>
<dbReference type="GO" id="GO:0005886">
    <property type="term" value="C:plasma membrane"/>
    <property type="evidence" value="ECO:0007669"/>
    <property type="project" value="UniProtKB-SubCell"/>
</dbReference>
<evidence type="ECO:0000259" key="13">
    <source>
        <dbReference type="PROSITE" id="PS50893"/>
    </source>
</evidence>
<dbReference type="NCBIfam" id="TIGR01192">
    <property type="entry name" value="chvA"/>
    <property type="match status" value="1"/>
</dbReference>
<dbReference type="InterPro" id="IPR003439">
    <property type="entry name" value="ABC_transporter-like_ATP-bd"/>
</dbReference>
<feature type="transmembrane region" description="Helical" evidence="12">
    <location>
        <begin position="20"/>
        <end position="41"/>
    </location>
</feature>
<evidence type="ECO:0000256" key="11">
    <source>
        <dbReference type="ARBA" id="ARBA00023136"/>
    </source>
</evidence>
<evidence type="ECO:0000256" key="4">
    <source>
        <dbReference type="ARBA" id="ARBA00022519"/>
    </source>
</evidence>
<dbReference type="GO" id="GO:0015441">
    <property type="term" value="F:ABC-type beta-glucan transporter activity"/>
    <property type="evidence" value="ECO:0007669"/>
    <property type="project" value="InterPro"/>
</dbReference>
<evidence type="ECO:0000256" key="3">
    <source>
        <dbReference type="ARBA" id="ARBA00022475"/>
    </source>
</evidence>
<dbReference type="OrthoDB" id="5288404at2"/>
<dbReference type="GO" id="GO:0015421">
    <property type="term" value="F:ABC-type oligopeptide transporter activity"/>
    <property type="evidence" value="ECO:0007669"/>
    <property type="project" value="TreeGrafter"/>
</dbReference>
<proteinExistence type="predicted"/>
<dbReference type="GO" id="GO:0016887">
    <property type="term" value="F:ATP hydrolysis activity"/>
    <property type="evidence" value="ECO:0007669"/>
    <property type="project" value="InterPro"/>
</dbReference>
<feature type="domain" description="ABC transporter" evidence="13">
    <location>
        <begin position="344"/>
        <end position="578"/>
    </location>
</feature>
<feature type="transmembrane region" description="Helical" evidence="12">
    <location>
        <begin position="165"/>
        <end position="186"/>
    </location>
</feature>
<keyword evidence="8 15" id="KW-0067">ATP-binding</keyword>
<dbReference type="PROSITE" id="PS50929">
    <property type="entry name" value="ABC_TM1F"/>
    <property type="match status" value="1"/>
</dbReference>
<name>A0A3N1M874_9PROT</name>
<evidence type="ECO:0000259" key="14">
    <source>
        <dbReference type="PROSITE" id="PS50929"/>
    </source>
</evidence>
<dbReference type="InterPro" id="IPR039421">
    <property type="entry name" value="Type_1_exporter"/>
</dbReference>
<evidence type="ECO:0000313" key="15">
    <source>
        <dbReference type="EMBL" id="ROP99907.1"/>
    </source>
</evidence>
<evidence type="ECO:0000256" key="6">
    <source>
        <dbReference type="ARBA" id="ARBA00022692"/>
    </source>
</evidence>
<evidence type="ECO:0000256" key="10">
    <source>
        <dbReference type="ARBA" id="ARBA00022989"/>
    </source>
</evidence>
<organism evidence="15 16">
    <name type="scientific">Stella humosa</name>
    <dbReference type="NCBI Taxonomy" id="94"/>
    <lineage>
        <taxon>Bacteria</taxon>
        <taxon>Pseudomonadati</taxon>
        <taxon>Pseudomonadota</taxon>
        <taxon>Alphaproteobacteria</taxon>
        <taxon>Rhodospirillales</taxon>
        <taxon>Stellaceae</taxon>
        <taxon>Stella</taxon>
    </lineage>
</organism>
<evidence type="ECO:0000256" key="1">
    <source>
        <dbReference type="ARBA" id="ARBA00004651"/>
    </source>
</evidence>
<keyword evidence="3" id="KW-1003">Cell membrane</keyword>
<dbReference type="PANTHER" id="PTHR43394:SF1">
    <property type="entry name" value="ATP-BINDING CASSETTE SUB-FAMILY B MEMBER 10, MITOCHONDRIAL"/>
    <property type="match status" value="1"/>
</dbReference>